<keyword evidence="11" id="KW-0131">Cell cycle</keyword>
<dbReference type="Pfam" id="PF21797">
    <property type="entry name" value="CycT2-like_C"/>
    <property type="match status" value="1"/>
</dbReference>
<feature type="region of interest" description="Disordered" evidence="13">
    <location>
        <begin position="835"/>
        <end position="911"/>
    </location>
</feature>
<dbReference type="GO" id="GO:0016538">
    <property type="term" value="F:cyclin-dependent protein serine/threonine kinase regulator activity"/>
    <property type="evidence" value="ECO:0007669"/>
    <property type="project" value="InterPro"/>
</dbReference>
<gene>
    <name evidence="15" type="ORF">PHYEVI_LOCUS10378</name>
</gene>
<dbReference type="PANTHER" id="PTHR10026">
    <property type="entry name" value="CYCLIN"/>
    <property type="match status" value="1"/>
</dbReference>
<dbReference type="SUPFAM" id="SSF47954">
    <property type="entry name" value="Cyclin-like"/>
    <property type="match status" value="2"/>
</dbReference>
<dbReference type="FunFam" id="1.10.472.10:FF:000009">
    <property type="entry name" value="cyclin-T2 isoform X1"/>
    <property type="match status" value="1"/>
</dbReference>
<keyword evidence="10" id="KW-0539">Nucleus</keyword>
<evidence type="ECO:0000259" key="14">
    <source>
        <dbReference type="SMART" id="SM00385"/>
    </source>
</evidence>
<feature type="compositionally biased region" description="Low complexity" evidence="13">
    <location>
        <begin position="337"/>
        <end position="357"/>
    </location>
</feature>
<dbReference type="Gene3D" id="1.10.472.10">
    <property type="entry name" value="Cyclin-like"/>
    <property type="match status" value="2"/>
</dbReference>
<feature type="region of interest" description="Disordered" evidence="13">
    <location>
        <begin position="983"/>
        <end position="1014"/>
    </location>
</feature>
<dbReference type="GO" id="GO:0006357">
    <property type="term" value="P:regulation of transcription by RNA polymerase II"/>
    <property type="evidence" value="ECO:0007669"/>
    <property type="project" value="InterPro"/>
</dbReference>
<reference evidence="15" key="1">
    <citation type="submission" date="2022-01" db="EMBL/GenBank/DDBJ databases">
        <authorList>
            <person name="King R."/>
        </authorList>
    </citation>
    <scope>NUCLEOTIDE SEQUENCE</scope>
</reference>
<dbReference type="CDD" id="cd20538">
    <property type="entry name" value="CYCLIN_CCNT_rpt1"/>
    <property type="match status" value="1"/>
</dbReference>
<evidence type="ECO:0000256" key="8">
    <source>
        <dbReference type="ARBA" id="ARBA00023127"/>
    </source>
</evidence>
<feature type="compositionally biased region" description="Pro residues" evidence="13">
    <location>
        <begin position="998"/>
        <end position="1014"/>
    </location>
</feature>
<dbReference type="GO" id="GO:0005634">
    <property type="term" value="C:nucleus"/>
    <property type="evidence" value="ECO:0007669"/>
    <property type="project" value="UniProtKB-SubCell"/>
</dbReference>
<dbReference type="InterPro" id="IPR006671">
    <property type="entry name" value="Cyclin_N"/>
</dbReference>
<dbReference type="EMBL" id="OU900100">
    <property type="protein sequence ID" value="CAG9864121.1"/>
    <property type="molecule type" value="Genomic_DNA"/>
</dbReference>
<keyword evidence="6" id="KW-0832">Ubl conjugation</keyword>
<dbReference type="OrthoDB" id="25002at2759"/>
<evidence type="ECO:0000256" key="4">
    <source>
        <dbReference type="ARBA" id="ARBA00022553"/>
    </source>
</evidence>
<feature type="compositionally biased region" description="Basic and acidic residues" evidence="13">
    <location>
        <begin position="317"/>
        <end position="330"/>
    </location>
</feature>
<feature type="compositionally biased region" description="Pro residues" evidence="13">
    <location>
        <begin position="375"/>
        <end position="391"/>
    </location>
</feature>
<evidence type="ECO:0000313" key="16">
    <source>
        <dbReference type="Proteomes" id="UP001153712"/>
    </source>
</evidence>
<comment type="subcellular location">
    <subcellularLocation>
        <location evidence="1">Nucleus</location>
    </subcellularLocation>
</comment>
<evidence type="ECO:0000256" key="5">
    <source>
        <dbReference type="ARBA" id="ARBA00022618"/>
    </source>
</evidence>
<evidence type="ECO:0000256" key="13">
    <source>
        <dbReference type="SAM" id="MobiDB-lite"/>
    </source>
</evidence>
<feature type="compositionally biased region" description="Basic residues" evidence="13">
    <location>
        <begin position="770"/>
        <end position="786"/>
    </location>
</feature>
<keyword evidence="16" id="KW-1185">Reference proteome</keyword>
<feature type="compositionally biased region" description="Polar residues" evidence="13">
    <location>
        <begin position="893"/>
        <end position="902"/>
    </location>
</feature>
<dbReference type="InterPro" id="IPR013763">
    <property type="entry name" value="Cyclin-like_dom"/>
</dbReference>
<evidence type="ECO:0000256" key="9">
    <source>
        <dbReference type="ARBA" id="ARBA00023163"/>
    </source>
</evidence>
<feature type="compositionally biased region" description="Basic residues" evidence="13">
    <location>
        <begin position="745"/>
        <end position="762"/>
    </location>
</feature>
<name>A0A9N9XT48_PHYSR</name>
<feature type="domain" description="Cyclin-like" evidence="14">
    <location>
        <begin position="42"/>
        <end position="141"/>
    </location>
</feature>
<evidence type="ECO:0000256" key="11">
    <source>
        <dbReference type="ARBA" id="ARBA00023306"/>
    </source>
</evidence>
<feature type="region of interest" description="Disordered" evidence="13">
    <location>
        <begin position="745"/>
        <end position="798"/>
    </location>
</feature>
<protein>
    <recommendedName>
        <fullName evidence="14">Cyclin-like domain-containing protein</fullName>
    </recommendedName>
</protein>
<proteinExistence type="inferred from homology"/>
<evidence type="ECO:0000256" key="12">
    <source>
        <dbReference type="RuleBase" id="RU000383"/>
    </source>
</evidence>
<evidence type="ECO:0000256" key="1">
    <source>
        <dbReference type="ARBA" id="ARBA00004123"/>
    </source>
</evidence>
<evidence type="ECO:0000256" key="10">
    <source>
        <dbReference type="ARBA" id="ARBA00023242"/>
    </source>
</evidence>
<keyword evidence="8 12" id="KW-0195">Cyclin</keyword>
<dbReference type="GO" id="GO:0051301">
    <property type="term" value="P:cell division"/>
    <property type="evidence" value="ECO:0007669"/>
    <property type="project" value="UniProtKB-KW"/>
</dbReference>
<organism evidence="15 16">
    <name type="scientific">Phyllotreta striolata</name>
    <name type="common">Striped flea beetle</name>
    <name type="synonym">Crioceris striolata</name>
    <dbReference type="NCBI Taxonomy" id="444603"/>
    <lineage>
        <taxon>Eukaryota</taxon>
        <taxon>Metazoa</taxon>
        <taxon>Ecdysozoa</taxon>
        <taxon>Arthropoda</taxon>
        <taxon>Hexapoda</taxon>
        <taxon>Insecta</taxon>
        <taxon>Pterygota</taxon>
        <taxon>Neoptera</taxon>
        <taxon>Endopterygota</taxon>
        <taxon>Coleoptera</taxon>
        <taxon>Polyphaga</taxon>
        <taxon>Cucujiformia</taxon>
        <taxon>Chrysomeloidea</taxon>
        <taxon>Chrysomelidae</taxon>
        <taxon>Galerucinae</taxon>
        <taxon>Alticini</taxon>
        <taxon>Phyllotreta</taxon>
    </lineage>
</organism>
<evidence type="ECO:0000313" key="15">
    <source>
        <dbReference type="EMBL" id="CAG9864121.1"/>
    </source>
</evidence>
<feature type="compositionally biased region" description="Basic and acidic residues" evidence="13">
    <location>
        <begin position="283"/>
        <end position="302"/>
    </location>
</feature>
<feature type="compositionally biased region" description="Basic and acidic residues" evidence="13">
    <location>
        <begin position="408"/>
        <end position="422"/>
    </location>
</feature>
<feature type="compositionally biased region" description="Basic and acidic residues" evidence="13">
    <location>
        <begin position="853"/>
        <end position="874"/>
    </location>
</feature>
<comment type="similarity">
    <text evidence="2">Belongs to the cyclin family. Cyclin C subfamily.</text>
</comment>
<accession>A0A9N9XT48</accession>
<feature type="region of interest" description="Disordered" evidence="13">
    <location>
        <begin position="283"/>
        <end position="518"/>
    </location>
</feature>
<keyword evidence="4" id="KW-0597">Phosphoprotein</keyword>
<feature type="compositionally biased region" description="Polar residues" evidence="13">
    <location>
        <begin position="491"/>
        <end position="518"/>
    </location>
</feature>
<keyword evidence="3" id="KW-1017">Isopeptide bond</keyword>
<dbReference type="SMART" id="SM00385">
    <property type="entry name" value="CYCLIN"/>
    <property type="match status" value="1"/>
</dbReference>
<keyword evidence="9" id="KW-0804">Transcription</keyword>
<evidence type="ECO:0000256" key="7">
    <source>
        <dbReference type="ARBA" id="ARBA00023015"/>
    </source>
</evidence>
<evidence type="ECO:0000256" key="2">
    <source>
        <dbReference type="ARBA" id="ARBA00008638"/>
    </source>
</evidence>
<evidence type="ECO:0000256" key="3">
    <source>
        <dbReference type="ARBA" id="ARBA00022499"/>
    </source>
</evidence>
<keyword evidence="7" id="KW-0805">Transcription regulation</keyword>
<dbReference type="FunFam" id="1.10.472.10:FF:000004">
    <property type="entry name" value="Cyclin T2"/>
    <property type="match status" value="1"/>
</dbReference>
<dbReference type="Pfam" id="PF00134">
    <property type="entry name" value="Cyclin_N"/>
    <property type="match status" value="1"/>
</dbReference>
<dbReference type="AlphaFoldDB" id="A0A9N9XT48"/>
<dbReference type="InterPro" id="IPR043198">
    <property type="entry name" value="Cyclin/Ssn8"/>
</dbReference>
<evidence type="ECO:0000256" key="6">
    <source>
        <dbReference type="ARBA" id="ARBA00022843"/>
    </source>
</evidence>
<feature type="region of interest" description="Disordered" evidence="13">
    <location>
        <begin position="556"/>
        <end position="601"/>
    </location>
</feature>
<dbReference type="InterPro" id="IPR036915">
    <property type="entry name" value="Cyclin-like_sf"/>
</dbReference>
<keyword evidence="5" id="KW-0132">Cell division</keyword>
<sequence>MANSSNPSDRWYFTKEQLENTPSRKCGFDAHKELSNRQQAANFIQDMGQKLKVSQLCINTAIVYMHRFYVFHSFTHFPWHQMAAAALFLAAKVEEQPRKLEYVIRVANGCKNSRDTNIDTNSERYLSQSQDLVFNENVLLQTLGFDVAIDHPHTHVVRCCQLVRASKDLAQTSYFMASNSLHLTTMCIQYKPTVVACFCILVACKWSNWEIPLSNEKKEWYSYVDQTVTSELLQQLTEEFLVIFEKCPSKLKEKIMSIADNVHPIPPSTHINATFDTEPKKIANKDEKDGHSHRSSAIDDPHKHRPSRPHEMGSGQHQRDKAFRDRERLLHQQKSMGSSTGGSSNVPSSSSSSSGNNPLKSHGGHHRPPMDPKMKPPSRPPPPQMPYPPQPKDILREAVSRDSPFGLAKDHPHKDHNKRDYLAKNNQNEGNSGGHGDHRMNYNADKSKYQKQRLDANGRPRVDPSKVPNDPKPQMDNVKKHLNASAHDKNASNYPNKSMPMNNHSNDSVKSVPKQSVVTPVKLSHSNSYAPPAYGDAKPKPEPVAVKEVQTPAVIKRPSLFSPEKSPPRKPSLGDNVLLSPLTSPVETNRERNYSSSSDAELRPVMKKIDQIEGFENITRDSTIGINKTNQSPDYMTDLMTDITSPGSADVSQFSLAQETKPEAISKEIKQECFESNGDINSSTINSNVVINNNSNRSSSVNGLESTDPAVISNLLKEATSVSHLPSIKPQENAVHEQDDKNLNHFHHKSKKKNKDKHKHKDKNREDKEKKKKHKDKDREKHKHKEKTADIPPPAVKLKISKDKIIPVENVQPPSQGLKIKIPKNIINTENISELSLGGAPPPPETAGIKLKIPKDKLNFDGGVSRKRERDRNSPDGPANKMHKSSIKDSKTNGKYSNSNKVSAGITGYAPNPDTSTYQMYSTPALPPPPPPPVPHSQMFYYNRMPPPNSMPNMNMPPPYMFSHNAFYNAGYNMYQGGMFAHPPPMQRPLMHNNSSNPPLPMDAPPQLPPPPPE</sequence>
<dbReference type="Proteomes" id="UP001153712">
    <property type="component" value="Chromosome 7"/>
</dbReference>
<feature type="compositionally biased region" description="Basic and acidic residues" evidence="13">
    <location>
        <begin position="435"/>
        <end position="464"/>
    </location>
</feature>